<dbReference type="AlphaFoldDB" id="A0A9N9LCK8"/>
<proteinExistence type="predicted"/>
<gene>
    <name evidence="1" type="ORF">HYALB_00008027</name>
</gene>
<evidence type="ECO:0000313" key="1">
    <source>
        <dbReference type="EMBL" id="CAG8971633.1"/>
    </source>
</evidence>
<protein>
    <submittedName>
        <fullName evidence="1">Uncharacterized protein</fullName>
    </submittedName>
</protein>
<organism evidence="1 2">
    <name type="scientific">Hymenoscyphus albidus</name>
    <dbReference type="NCBI Taxonomy" id="595503"/>
    <lineage>
        <taxon>Eukaryota</taxon>
        <taxon>Fungi</taxon>
        <taxon>Dikarya</taxon>
        <taxon>Ascomycota</taxon>
        <taxon>Pezizomycotina</taxon>
        <taxon>Leotiomycetes</taxon>
        <taxon>Helotiales</taxon>
        <taxon>Helotiaceae</taxon>
        <taxon>Hymenoscyphus</taxon>
    </lineage>
</organism>
<name>A0A9N9LCK8_9HELO</name>
<evidence type="ECO:0000313" key="2">
    <source>
        <dbReference type="Proteomes" id="UP000701801"/>
    </source>
</evidence>
<sequence length="128" mass="14232">MGLYGYGGGQAGYAESASSCDPSEAHWARQEYIYPSEDCFFAVQYCPSEPKPQIELFPDEEERLLEVYSPPASAPTDNSSSTLGEYSINNDFDEVMSIHFNDLLGLQSIGQKYADDDGKSRGYHPGYY</sequence>
<comment type="caution">
    <text evidence="1">The sequence shown here is derived from an EMBL/GenBank/DDBJ whole genome shotgun (WGS) entry which is preliminary data.</text>
</comment>
<accession>A0A9N9LCK8</accession>
<dbReference type="Proteomes" id="UP000701801">
    <property type="component" value="Unassembled WGS sequence"/>
</dbReference>
<reference evidence="1" key="1">
    <citation type="submission" date="2021-07" db="EMBL/GenBank/DDBJ databases">
        <authorList>
            <person name="Durling M."/>
        </authorList>
    </citation>
    <scope>NUCLEOTIDE SEQUENCE</scope>
</reference>
<keyword evidence="2" id="KW-1185">Reference proteome</keyword>
<dbReference type="EMBL" id="CAJVRM010000025">
    <property type="protein sequence ID" value="CAG8971633.1"/>
    <property type="molecule type" value="Genomic_DNA"/>
</dbReference>